<name>A0ACA9PF38_9GLOM</name>
<evidence type="ECO:0000313" key="2">
    <source>
        <dbReference type="Proteomes" id="UP000789525"/>
    </source>
</evidence>
<evidence type="ECO:0000313" key="1">
    <source>
        <dbReference type="EMBL" id="CAG8705426.1"/>
    </source>
</evidence>
<organism evidence="1 2">
    <name type="scientific">Acaulospora colombiana</name>
    <dbReference type="NCBI Taxonomy" id="27376"/>
    <lineage>
        <taxon>Eukaryota</taxon>
        <taxon>Fungi</taxon>
        <taxon>Fungi incertae sedis</taxon>
        <taxon>Mucoromycota</taxon>
        <taxon>Glomeromycotina</taxon>
        <taxon>Glomeromycetes</taxon>
        <taxon>Diversisporales</taxon>
        <taxon>Acaulosporaceae</taxon>
        <taxon>Acaulospora</taxon>
    </lineage>
</organism>
<proteinExistence type="predicted"/>
<feature type="non-terminal residue" evidence="1">
    <location>
        <position position="1"/>
    </location>
</feature>
<protein>
    <submittedName>
        <fullName evidence="1">6507_t:CDS:1</fullName>
    </submittedName>
</protein>
<keyword evidence="2" id="KW-1185">Reference proteome</keyword>
<accession>A0ACA9PF38</accession>
<comment type="caution">
    <text evidence="1">The sequence shown here is derived from an EMBL/GenBank/DDBJ whole genome shotgun (WGS) entry which is preliminary data.</text>
</comment>
<reference evidence="1" key="1">
    <citation type="submission" date="2021-06" db="EMBL/GenBank/DDBJ databases">
        <authorList>
            <person name="Kallberg Y."/>
            <person name="Tangrot J."/>
            <person name="Rosling A."/>
        </authorList>
    </citation>
    <scope>NUCLEOTIDE SEQUENCE</scope>
    <source>
        <strain evidence="1">CL356</strain>
    </source>
</reference>
<feature type="non-terminal residue" evidence="1">
    <location>
        <position position="50"/>
    </location>
</feature>
<sequence>LDYARMCEECEKILGKNPKHNCIYSAKRKPGRPKRDPQENMSKVKLCEED</sequence>
<dbReference type="Proteomes" id="UP000789525">
    <property type="component" value="Unassembled WGS sequence"/>
</dbReference>
<gene>
    <name evidence="1" type="ORF">ACOLOM_LOCUS10434</name>
</gene>
<dbReference type="EMBL" id="CAJVPT010033604">
    <property type="protein sequence ID" value="CAG8705426.1"/>
    <property type="molecule type" value="Genomic_DNA"/>
</dbReference>